<proteinExistence type="predicted"/>
<feature type="domain" description="Rhodanese" evidence="1">
    <location>
        <begin position="32"/>
        <end position="126"/>
    </location>
</feature>
<name>A0A7Y9UM74_9ACTN</name>
<dbReference type="RefSeq" id="WP_179500528.1">
    <property type="nucleotide sequence ID" value="NZ_JACCAA010000001.1"/>
</dbReference>
<accession>A0A7Y9UM74</accession>
<evidence type="ECO:0000313" key="2">
    <source>
        <dbReference type="EMBL" id="NYG57223.1"/>
    </source>
</evidence>
<dbReference type="GO" id="GO:0004792">
    <property type="term" value="F:thiosulfate-cyanide sulfurtransferase activity"/>
    <property type="evidence" value="ECO:0007669"/>
    <property type="project" value="TreeGrafter"/>
</dbReference>
<dbReference type="Proteomes" id="UP000540656">
    <property type="component" value="Unassembled WGS sequence"/>
</dbReference>
<keyword evidence="3" id="KW-1185">Reference proteome</keyword>
<protein>
    <submittedName>
        <fullName evidence="2">Rhodanese-related sulfurtransferase</fullName>
    </submittedName>
</protein>
<dbReference type="AlphaFoldDB" id="A0A7Y9UM74"/>
<organism evidence="2 3">
    <name type="scientific">Nocardioides daedukensis</name>
    <dbReference type="NCBI Taxonomy" id="634462"/>
    <lineage>
        <taxon>Bacteria</taxon>
        <taxon>Bacillati</taxon>
        <taxon>Actinomycetota</taxon>
        <taxon>Actinomycetes</taxon>
        <taxon>Propionibacteriales</taxon>
        <taxon>Nocardioidaceae</taxon>
        <taxon>Nocardioides</taxon>
    </lineage>
</organism>
<gene>
    <name evidence="2" type="ORF">BJ980_000146</name>
</gene>
<dbReference type="EMBL" id="JACCAA010000001">
    <property type="protein sequence ID" value="NYG57223.1"/>
    <property type="molecule type" value="Genomic_DNA"/>
</dbReference>
<dbReference type="InterPro" id="IPR001763">
    <property type="entry name" value="Rhodanese-like_dom"/>
</dbReference>
<dbReference type="PANTHER" id="PTHR44086:SF10">
    <property type="entry name" value="THIOSULFATE SULFURTRANSFERASE_RHODANESE-LIKE DOMAIN-CONTAINING PROTEIN 3"/>
    <property type="match status" value="1"/>
</dbReference>
<sequence length="129" mass="13983">MSDEDGSAISRLLAESRAGLDRVEPAELEAVRAAGALVVDTRPIEQRQRDGELPGAVVIDRNVLEWRLDPTSPHRLEIADDPSRRVVLVCNEGYSSSLAAHTLQRLGLVNATDLRGGFQAWRGLGNSQG</sequence>
<dbReference type="InterPro" id="IPR036873">
    <property type="entry name" value="Rhodanese-like_dom_sf"/>
</dbReference>
<dbReference type="SUPFAM" id="SSF52821">
    <property type="entry name" value="Rhodanese/Cell cycle control phosphatase"/>
    <property type="match status" value="1"/>
</dbReference>
<reference evidence="2 3" key="1">
    <citation type="submission" date="2020-07" db="EMBL/GenBank/DDBJ databases">
        <title>Sequencing the genomes of 1000 actinobacteria strains.</title>
        <authorList>
            <person name="Klenk H.-P."/>
        </authorList>
    </citation>
    <scope>NUCLEOTIDE SEQUENCE [LARGE SCALE GENOMIC DNA]</scope>
    <source>
        <strain evidence="2 3">DSM 23819</strain>
    </source>
</reference>
<dbReference type="Pfam" id="PF00581">
    <property type="entry name" value="Rhodanese"/>
    <property type="match status" value="1"/>
</dbReference>
<evidence type="ECO:0000313" key="3">
    <source>
        <dbReference type="Proteomes" id="UP000540656"/>
    </source>
</evidence>
<evidence type="ECO:0000259" key="1">
    <source>
        <dbReference type="PROSITE" id="PS50206"/>
    </source>
</evidence>
<dbReference type="PANTHER" id="PTHR44086">
    <property type="entry name" value="THIOSULFATE SULFURTRANSFERASE RDL2, MITOCHONDRIAL-RELATED"/>
    <property type="match status" value="1"/>
</dbReference>
<keyword evidence="2" id="KW-0808">Transferase</keyword>
<dbReference type="Gene3D" id="3.40.250.10">
    <property type="entry name" value="Rhodanese-like domain"/>
    <property type="match status" value="1"/>
</dbReference>
<dbReference type="PROSITE" id="PS50206">
    <property type="entry name" value="RHODANESE_3"/>
    <property type="match status" value="1"/>
</dbReference>
<comment type="caution">
    <text evidence="2">The sequence shown here is derived from an EMBL/GenBank/DDBJ whole genome shotgun (WGS) entry which is preliminary data.</text>
</comment>
<dbReference type="SMART" id="SM00450">
    <property type="entry name" value="RHOD"/>
    <property type="match status" value="1"/>
</dbReference>